<evidence type="ECO:0000256" key="1">
    <source>
        <dbReference type="PROSITE-ProRule" id="PRU00023"/>
    </source>
</evidence>
<dbReference type="InterPro" id="IPR036770">
    <property type="entry name" value="Ankyrin_rpt-contain_sf"/>
</dbReference>
<sequence length="626" mass="69286">MSNNPFLQQTAESPRNQKNGIGSRTSDDAFAVQHPFNQNSPAMTTSQNGLHHAEDDLATRHGHVPSFSHVRKESLSNPRPTYVRGLSSHISEMPMQQMAPGEAHAEVLRRLGKADRVGKTLKRRGSNESLSSLISYSIRRPSVPARPESGYSLDSLASVLEDAAQEGNLPLVEATMALGVNPNFRSVHRLKNRRHDALNKATAAGHVHVVDYLLRQGAIYNLSESQKKDPYTGMDYKLLDVAYSGYGEVARCLISTHGANPFVEQWPREYFDANRTVYRRVVPAKVYQRSVLDAISRMGNAAQDMDLLKVIMSNPGFNPSAITTRVFVRAGWADAVELMLEMNKGLLAYEKQEKSTSEEGQIPSANFQRYVYPVNALIKDTWLYRRQDALRILELLIKHGFNLGYAQRTADDSAPRTLLSRAILANAAEGVEMLLKARPELTREEVSFRLLLKEGSEQEYKAQPLAAAIVQGSLETARVILRSGAHPYDPAFSSPNVLQFAAGHGGATATAMLREMISMAPDLFGEALETAILKFKPDAVQVLLRPDAAQNLSRFRLYDIVLACKGTNKNDEVRTRYLQTIDVIVGSDTHRQVPRPNAQSIRVALETGNDVGVQKLQSLGVINFSS</sequence>
<name>A0A6A6ZF91_9PLEO</name>
<dbReference type="Proteomes" id="UP000799424">
    <property type="component" value="Unassembled WGS sequence"/>
</dbReference>
<dbReference type="SUPFAM" id="SSF48403">
    <property type="entry name" value="Ankyrin repeat"/>
    <property type="match status" value="1"/>
</dbReference>
<feature type="region of interest" description="Disordered" evidence="2">
    <location>
        <begin position="1"/>
        <end position="26"/>
    </location>
</feature>
<keyword evidence="1" id="KW-0040">ANK repeat</keyword>
<feature type="compositionally biased region" description="Polar residues" evidence="2">
    <location>
        <begin position="1"/>
        <end position="24"/>
    </location>
</feature>
<dbReference type="SMART" id="SM00248">
    <property type="entry name" value="ANK"/>
    <property type="match status" value="4"/>
</dbReference>
<dbReference type="InterPro" id="IPR052050">
    <property type="entry name" value="SecEffector_AnkRepeat"/>
</dbReference>
<protein>
    <submittedName>
        <fullName evidence="3">Uncharacterized protein</fullName>
    </submittedName>
</protein>
<dbReference type="PANTHER" id="PTHR46586:SF3">
    <property type="entry name" value="ANKYRIN REPEAT-CONTAINING PROTEIN"/>
    <property type="match status" value="1"/>
</dbReference>
<dbReference type="OrthoDB" id="539213at2759"/>
<evidence type="ECO:0000313" key="3">
    <source>
        <dbReference type="EMBL" id="KAF2818974.1"/>
    </source>
</evidence>
<organism evidence="3 4">
    <name type="scientific">Ophiobolus disseminans</name>
    <dbReference type="NCBI Taxonomy" id="1469910"/>
    <lineage>
        <taxon>Eukaryota</taxon>
        <taxon>Fungi</taxon>
        <taxon>Dikarya</taxon>
        <taxon>Ascomycota</taxon>
        <taxon>Pezizomycotina</taxon>
        <taxon>Dothideomycetes</taxon>
        <taxon>Pleosporomycetidae</taxon>
        <taxon>Pleosporales</taxon>
        <taxon>Pleosporineae</taxon>
        <taxon>Phaeosphaeriaceae</taxon>
        <taxon>Ophiobolus</taxon>
    </lineage>
</organism>
<dbReference type="AlphaFoldDB" id="A0A6A6ZF91"/>
<dbReference type="InterPro" id="IPR002110">
    <property type="entry name" value="Ankyrin_rpt"/>
</dbReference>
<proteinExistence type="predicted"/>
<evidence type="ECO:0000313" key="4">
    <source>
        <dbReference type="Proteomes" id="UP000799424"/>
    </source>
</evidence>
<reference evidence="3" key="1">
    <citation type="journal article" date="2020" name="Stud. Mycol.">
        <title>101 Dothideomycetes genomes: a test case for predicting lifestyles and emergence of pathogens.</title>
        <authorList>
            <person name="Haridas S."/>
            <person name="Albert R."/>
            <person name="Binder M."/>
            <person name="Bloem J."/>
            <person name="Labutti K."/>
            <person name="Salamov A."/>
            <person name="Andreopoulos B."/>
            <person name="Baker S."/>
            <person name="Barry K."/>
            <person name="Bills G."/>
            <person name="Bluhm B."/>
            <person name="Cannon C."/>
            <person name="Castanera R."/>
            <person name="Culley D."/>
            <person name="Daum C."/>
            <person name="Ezra D."/>
            <person name="Gonzalez J."/>
            <person name="Henrissat B."/>
            <person name="Kuo A."/>
            <person name="Liang C."/>
            <person name="Lipzen A."/>
            <person name="Lutzoni F."/>
            <person name="Magnuson J."/>
            <person name="Mondo S."/>
            <person name="Nolan M."/>
            <person name="Ohm R."/>
            <person name="Pangilinan J."/>
            <person name="Park H.-J."/>
            <person name="Ramirez L."/>
            <person name="Alfaro M."/>
            <person name="Sun H."/>
            <person name="Tritt A."/>
            <person name="Yoshinaga Y."/>
            <person name="Zwiers L.-H."/>
            <person name="Turgeon B."/>
            <person name="Goodwin S."/>
            <person name="Spatafora J."/>
            <person name="Crous P."/>
            <person name="Grigoriev I."/>
        </authorList>
    </citation>
    <scope>NUCLEOTIDE SEQUENCE</scope>
    <source>
        <strain evidence="3">CBS 113818</strain>
    </source>
</reference>
<accession>A0A6A6ZF91</accession>
<dbReference type="PROSITE" id="PS50088">
    <property type="entry name" value="ANK_REPEAT"/>
    <property type="match status" value="1"/>
</dbReference>
<dbReference type="PANTHER" id="PTHR46586">
    <property type="entry name" value="ANKYRIN REPEAT-CONTAINING PROTEIN"/>
    <property type="match status" value="1"/>
</dbReference>
<dbReference type="EMBL" id="MU006247">
    <property type="protein sequence ID" value="KAF2818974.1"/>
    <property type="molecule type" value="Genomic_DNA"/>
</dbReference>
<gene>
    <name evidence="3" type="ORF">CC86DRAFT_363362</name>
</gene>
<feature type="repeat" description="ANK" evidence="1">
    <location>
        <begin position="193"/>
        <end position="225"/>
    </location>
</feature>
<evidence type="ECO:0000256" key="2">
    <source>
        <dbReference type="SAM" id="MobiDB-lite"/>
    </source>
</evidence>
<keyword evidence="4" id="KW-1185">Reference proteome</keyword>
<dbReference type="Gene3D" id="1.25.40.20">
    <property type="entry name" value="Ankyrin repeat-containing domain"/>
    <property type="match status" value="2"/>
</dbReference>